<evidence type="ECO:0000313" key="2">
    <source>
        <dbReference type="Proteomes" id="UP000245461"/>
    </source>
</evidence>
<dbReference type="RefSeq" id="WP_109908166.1">
    <property type="nucleotide sequence ID" value="NZ_QGLE01000025.1"/>
</dbReference>
<proteinExistence type="predicted"/>
<dbReference type="Proteomes" id="UP000245461">
    <property type="component" value="Unassembled WGS sequence"/>
</dbReference>
<dbReference type="OrthoDB" id="8564678at2"/>
<protein>
    <submittedName>
        <fullName evidence="1">Uncharacterized protein</fullName>
    </submittedName>
</protein>
<reference evidence="1 2" key="1">
    <citation type="submission" date="2018-05" db="EMBL/GenBank/DDBJ databases">
        <title>Zavarzinia sp. HR-AS.</title>
        <authorList>
            <person name="Lee Y."/>
            <person name="Jeon C.O."/>
        </authorList>
    </citation>
    <scope>NUCLEOTIDE SEQUENCE [LARGE SCALE GENOMIC DNA]</scope>
    <source>
        <strain evidence="1 2">HR-AS</strain>
    </source>
</reference>
<keyword evidence="2" id="KW-1185">Reference proteome</keyword>
<organism evidence="1 2">
    <name type="scientific">Zavarzinia aquatilis</name>
    <dbReference type="NCBI Taxonomy" id="2211142"/>
    <lineage>
        <taxon>Bacteria</taxon>
        <taxon>Pseudomonadati</taxon>
        <taxon>Pseudomonadota</taxon>
        <taxon>Alphaproteobacteria</taxon>
        <taxon>Rhodospirillales</taxon>
        <taxon>Zavarziniaceae</taxon>
        <taxon>Zavarzinia</taxon>
    </lineage>
</organism>
<name>A0A317DS52_9PROT</name>
<dbReference type="InterPro" id="IPR010353">
    <property type="entry name" value="DmpK"/>
</dbReference>
<gene>
    <name evidence="1" type="ORF">DKG74_21125</name>
</gene>
<dbReference type="Pfam" id="PF06099">
    <property type="entry name" value="Phenol_hyd_sub"/>
    <property type="match status" value="1"/>
</dbReference>
<accession>A0A317DS52</accession>
<comment type="caution">
    <text evidence="1">The sequence shown here is derived from an EMBL/GenBank/DDBJ whole genome shotgun (WGS) entry which is preliminary data.</text>
</comment>
<evidence type="ECO:0000313" key="1">
    <source>
        <dbReference type="EMBL" id="PWR17508.1"/>
    </source>
</evidence>
<dbReference type="AlphaFoldDB" id="A0A317DS52"/>
<sequence>MWTGDEADRPPLDIDARWIRVTEVRSPFVLFEFTIGDPDLTVELIMPYPAFEEFRRVQHAIVDISPEAAAPLRALAARTPAAVAM</sequence>
<dbReference type="EMBL" id="QGLE01000025">
    <property type="protein sequence ID" value="PWR17508.1"/>
    <property type="molecule type" value="Genomic_DNA"/>
</dbReference>